<reference evidence="2" key="1">
    <citation type="journal article" date="2014" name="Proc. Natl. Acad. Sci. U.S.A.">
        <title>Extensive sampling of basidiomycete genomes demonstrates inadequacy of the white-rot/brown-rot paradigm for wood decay fungi.</title>
        <authorList>
            <person name="Riley R."/>
            <person name="Salamov A.A."/>
            <person name="Brown D.W."/>
            <person name="Nagy L.G."/>
            <person name="Floudas D."/>
            <person name="Held B.W."/>
            <person name="Levasseur A."/>
            <person name="Lombard V."/>
            <person name="Morin E."/>
            <person name="Otillar R."/>
            <person name="Lindquist E.A."/>
            <person name="Sun H."/>
            <person name="LaButti K.M."/>
            <person name="Schmutz J."/>
            <person name="Jabbour D."/>
            <person name="Luo H."/>
            <person name="Baker S.E."/>
            <person name="Pisabarro A.G."/>
            <person name="Walton J.D."/>
            <person name="Blanchette R.A."/>
            <person name="Henrissat B."/>
            <person name="Martin F."/>
            <person name="Cullen D."/>
            <person name="Hibbett D.S."/>
            <person name="Grigoriev I.V."/>
        </authorList>
    </citation>
    <scope>NUCLEOTIDE SEQUENCE [LARGE SCALE GENOMIC DNA]</scope>
    <source>
        <strain evidence="2">MUCL 33604</strain>
    </source>
</reference>
<dbReference type="HOGENOM" id="CLU_1235182_0_0_1"/>
<keyword evidence="2" id="KW-1185">Reference proteome</keyword>
<name>A0A067Q3Y7_9AGAM</name>
<evidence type="ECO:0000313" key="2">
    <source>
        <dbReference type="Proteomes" id="UP000027265"/>
    </source>
</evidence>
<evidence type="ECO:0000313" key="1">
    <source>
        <dbReference type="EMBL" id="KDQ58207.1"/>
    </source>
</evidence>
<organism evidence="1 2">
    <name type="scientific">Jaapia argillacea MUCL 33604</name>
    <dbReference type="NCBI Taxonomy" id="933084"/>
    <lineage>
        <taxon>Eukaryota</taxon>
        <taxon>Fungi</taxon>
        <taxon>Dikarya</taxon>
        <taxon>Basidiomycota</taxon>
        <taxon>Agaricomycotina</taxon>
        <taxon>Agaricomycetes</taxon>
        <taxon>Agaricomycetidae</taxon>
        <taxon>Jaapiales</taxon>
        <taxon>Jaapiaceae</taxon>
        <taxon>Jaapia</taxon>
    </lineage>
</organism>
<proteinExistence type="predicted"/>
<accession>A0A067Q3Y7</accession>
<dbReference type="AlphaFoldDB" id="A0A067Q3Y7"/>
<gene>
    <name evidence="1" type="ORF">JAAARDRAFT_47337</name>
</gene>
<dbReference type="InParanoid" id="A0A067Q3Y7"/>
<dbReference type="Proteomes" id="UP000027265">
    <property type="component" value="Unassembled WGS sequence"/>
</dbReference>
<protein>
    <submittedName>
        <fullName evidence="1">Uncharacterized protein</fullName>
    </submittedName>
</protein>
<sequence>MTSDDILFFRRLEALNLKKLAFVACGLDLIQALGNWISSSSRTFNKLTADLQKEWIEILPCFSTITDIRLTITIPIPPEDRKLLEALCPNSDSSDASPLAHLQTLTIFIKCSCITGNTVSELDDMICLVSLHCTPSYMEHEASASSTNPAACLCSVHITTPKLNPGGIQQYIHDGLATHKPNVPFAKAALISGDMISGYQAAYWIQPTETEPECTFIDVTMTPT</sequence>
<dbReference type="EMBL" id="KL197718">
    <property type="protein sequence ID" value="KDQ58207.1"/>
    <property type="molecule type" value="Genomic_DNA"/>
</dbReference>